<feature type="region of interest" description="Disordered" evidence="1">
    <location>
        <begin position="263"/>
        <end position="463"/>
    </location>
</feature>
<feature type="compositionally biased region" description="Pro residues" evidence="1">
    <location>
        <begin position="394"/>
        <end position="404"/>
    </location>
</feature>
<evidence type="ECO:0000256" key="2">
    <source>
        <dbReference type="SAM" id="Phobius"/>
    </source>
</evidence>
<feature type="compositionally biased region" description="Basic and acidic residues" evidence="1">
    <location>
        <begin position="447"/>
        <end position="463"/>
    </location>
</feature>
<feature type="compositionally biased region" description="Low complexity" evidence="1">
    <location>
        <begin position="158"/>
        <end position="171"/>
    </location>
</feature>
<feature type="transmembrane region" description="Helical" evidence="2">
    <location>
        <begin position="12"/>
        <end position="36"/>
    </location>
</feature>
<keyword evidence="2" id="KW-0472">Membrane</keyword>
<accession>A0AA39TSA0</accession>
<dbReference type="EMBL" id="JAUEPR010000068">
    <property type="protein sequence ID" value="KAK0468672.1"/>
    <property type="molecule type" value="Genomic_DNA"/>
</dbReference>
<comment type="caution">
    <text evidence="3">The sequence shown here is derived from an EMBL/GenBank/DDBJ whole genome shotgun (WGS) entry which is preliminary data.</text>
</comment>
<evidence type="ECO:0000313" key="4">
    <source>
        <dbReference type="Proteomes" id="UP001175227"/>
    </source>
</evidence>
<name>A0AA39TSA0_9AGAR</name>
<gene>
    <name evidence="3" type="ORF">IW261DRAFT_1573518</name>
</gene>
<feature type="compositionally biased region" description="Basic and acidic residues" evidence="1">
    <location>
        <begin position="427"/>
        <end position="439"/>
    </location>
</feature>
<dbReference type="Proteomes" id="UP001175227">
    <property type="component" value="Unassembled WGS sequence"/>
</dbReference>
<feature type="compositionally biased region" description="Basic and acidic residues" evidence="1">
    <location>
        <begin position="478"/>
        <end position="491"/>
    </location>
</feature>
<feature type="region of interest" description="Disordered" evidence="1">
    <location>
        <begin position="478"/>
        <end position="525"/>
    </location>
</feature>
<feature type="compositionally biased region" description="Basic and acidic residues" evidence="1">
    <location>
        <begin position="317"/>
        <end position="333"/>
    </location>
</feature>
<evidence type="ECO:0000313" key="3">
    <source>
        <dbReference type="EMBL" id="KAK0468672.1"/>
    </source>
</evidence>
<proteinExistence type="predicted"/>
<feature type="compositionally biased region" description="Polar residues" evidence="1">
    <location>
        <begin position="121"/>
        <end position="133"/>
    </location>
</feature>
<feature type="compositionally biased region" description="Basic and acidic residues" evidence="1">
    <location>
        <begin position="340"/>
        <end position="349"/>
    </location>
</feature>
<reference evidence="3" key="1">
    <citation type="submission" date="2023-06" db="EMBL/GenBank/DDBJ databases">
        <authorList>
            <consortium name="Lawrence Berkeley National Laboratory"/>
            <person name="Ahrendt S."/>
            <person name="Sahu N."/>
            <person name="Indic B."/>
            <person name="Wong-Bajracharya J."/>
            <person name="Merenyi Z."/>
            <person name="Ke H.-M."/>
            <person name="Monk M."/>
            <person name="Kocsube S."/>
            <person name="Drula E."/>
            <person name="Lipzen A."/>
            <person name="Balint B."/>
            <person name="Henrissat B."/>
            <person name="Andreopoulos B."/>
            <person name="Martin F.M."/>
            <person name="Harder C.B."/>
            <person name="Rigling D."/>
            <person name="Ford K.L."/>
            <person name="Foster G.D."/>
            <person name="Pangilinan J."/>
            <person name="Papanicolaou A."/>
            <person name="Barry K."/>
            <person name="LaButti K."/>
            <person name="Viragh M."/>
            <person name="Koriabine M."/>
            <person name="Yan M."/>
            <person name="Riley R."/>
            <person name="Champramary S."/>
            <person name="Plett K.L."/>
            <person name="Tsai I.J."/>
            <person name="Slot J."/>
            <person name="Sipos G."/>
            <person name="Plett J."/>
            <person name="Nagy L.G."/>
            <person name="Grigoriev I.V."/>
        </authorList>
    </citation>
    <scope>NUCLEOTIDE SEQUENCE</scope>
    <source>
        <strain evidence="3">ICMP 16352</strain>
    </source>
</reference>
<protein>
    <submittedName>
        <fullName evidence="3">Uncharacterized protein</fullName>
    </submittedName>
</protein>
<feature type="region of interest" description="Disordered" evidence="1">
    <location>
        <begin position="69"/>
        <end position="233"/>
    </location>
</feature>
<evidence type="ECO:0000256" key="1">
    <source>
        <dbReference type="SAM" id="MobiDB-lite"/>
    </source>
</evidence>
<organism evidence="3 4">
    <name type="scientific">Armillaria novae-zelandiae</name>
    <dbReference type="NCBI Taxonomy" id="153914"/>
    <lineage>
        <taxon>Eukaryota</taxon>
        <taxon>Fungi</taxon>
        <taxon>Dikarya</taxon>
        <taxon>Basidiomycota</taxon>
        <taxon>Agaricomycotina</taxon>
        <taxon>Agaricomycetes</taxon>
        <taxon>Agaricomycetidae</taxon>
        <taxon>Agaricales</taxon>
        <taxon>Marasmiineae</taxon>
        <taxon>Physalacriaceae</taxon>
        <taxon>Armillaria</taxon>
    </lineage>
</organism>
<feature type="compositionally biased region" description="Polar residues" evidence="1">
    <location>
        <begin position="350"/>
        <end position="392"/>
    </location>
</feature>
<keyword evidence="4" id="KW-1185">Reference proteome</keyword>
<feature type="compositionally biased region" description="Polar residues" evidence="1">
    <location>
        <begin position="263"/>
        <end position="286"/>
    </location>
</feature>
<dbReference type="AlphaFoldDB" id="A0AA39TSA0"/>
<keyword evidence="2" id="KW-1133">Transmembrane helix</keyword>
<sequence length="525" mass="57962">MSNTPDITTLDLDILIVVIVSSAITVGVVIVVLVYFGTQLQAWYLHAWPAPAQPPIPLQPIPFLPHNVPFRPLPPQNSPRSLNRRTNESESEGPIAGPSRPRDPIRPRPGTPGIEEDVTGQGFSSSSPETLLRQSPPPLSENPLRGLWATNPDPQGRFPSNFSSESSSPDPEAIPVHQTPGAGPSQPIRGPTPEERLAASMGAQGRAPTGRLSQKTKRALSRAEPPLPHRVEEALATHKLNETPFYPNSDMLATCLPISVHSDASSTDLTESGRTSPTSSNASSENIEPRHGTSEEQIISDEEERTREQWNSTEELEAMRSPHHSDDGNKYMDLDPEPYGSKERERENTSSRNWASSRQPGRGTIVTSPTMSGWEKQTYSEPNPFGGTTTRNPFWPPRPLPDSPLPRTRTQGYYPWPTQGRLFARADPGEGSKKGKWNEGLDPMQEEEARIKQEDAATERKQREAEIAELTAKLEMHNKFWDLDPPEKGKGPAEPALPIPPRPHRGRRPPDPPPPRPPSIGRDHD</sequence>
<keyword evidence="2" id="KW-0812">Transmembrane</keyword>